<reference evidence="5" key="1">
    <citation type="submission" date="2020-08" db="EMBL/GenBank/DDBJ databases">
        <title>Genome public.</title>
        <authorList>
            <person name="Liu C."/>
            <person name="Sun Q."/>
        </authorList>
    </citation>
    <scope>NUCLEOTIDE SEQUENCE</scope>
    <source>
        <strain evidence="5">BX8</strain>
    </source>
</reference>
<name>A0A923L250_9FIRM</name>
<dbReference type="Gene3D" id="1.10.260.40">
    <property type="entry name" value="lambda repressor-like DNA-binding domains"/>
    <property type="match status" value="1"/>
</dbReference>
<dbReference type="GO" id="GO:0000976">
    <property type="term" value="F:transcription cis-regulatory region binding"/>
    <property type="evidence" value="ECO:0007669"/>
    <property type="project" value="TreeGrafter"/>
</dbReference>
<dbReference type="PRINTS" id="PR00036">
    <property type="entry name" value="HTHLACI"/>
</dbReference>
<gene>
    <name evidence="5" type="ORF">H8S23_13165</name>
</gene>
<dbReference type="AlphaFoldDB" id="A0A923L250"/>
<organism evidence="5 6">
    <name type="scientific">Anaerofilum hominis</name>
    <dbReference type="NCBI Taxonomy" id="2763016"/>
    <lineage>
        <taxon>Bacteria</taxon>
        <taxon>Bacillati</taxon>
        <taxon>Bacillota</taxon>
        <taxon>Clostridia</taxon>
        <taxon>Eubacteriales</taxon>
        <taxon>Oscillospiraceae</taxon>
        <taxon>Anaerofilum</taxon>
    </lineage>
</organism>
<dbReference type="InterPro" id="IPR001761">
    <property type="entry name" value="Peripla_BP/Lac1_sug-bd_dom"/>
</dbReference>
<feature type="domain" description="HTH lacI-type" evidence="4">
    <location>
        <begin position="1"/>
        <end position="56"/>
    </location>
</feature>
<dbReference type="InterPro" id="IPR000843">
    <property type="entry name" value="HTH_LacI"/>
</dbReference>
<dbReference type="GO" id="GO:0003700">
    <property type="term" value="F:DNA-binding transcription factor activity"/>
    <property type="evidence" value="ECO:0007669"/>
    <property type="project" value="TreeGrafter"/>
</dbReference>
<evidence type="ECO:0000259" key="4">
    <source>
        <dbReference type="PROSITE" id="PS50932"/>
    </source>
</evidence>
<comment type="caution">
    <text evidence="5">The sequence shown here is derived from an EMBL/GenBank/DDBJ whole genome shotgun (WGS) entry which is preliminary data.</text>
</comment>
<keyword evidence="3" id="KW-0804">Transcription</keyword>
<evidence type="ECO:0000256" key="3">
    <source>
        <dbReference type="ARBA" id="ARBA00023163"/>
    </source>
</evidence>
<evidence type="ECO:0000256" key="2">
    <source>
        <dbReference type="ARBA" id="ARBA00023125"/>
    </source>
</evidence>
<dbReference type="Pfam" id="PF00356">
    <property type="entry name" value="LacI"/>
    <property type="match status" value="1"/>
</dbReference>
<keyword evidence="2 5" id="KW-0238">DNA-binding</keyword>
<evidence type="ECO:0000256" key="1">
    <source>
        <dbReference type="ARBA" id="ARBA00023015"/>
    </source>
</evidence>
<dbReference type="PROSITE" id="PS00356">
    <property type="entry name" value="HTH_LACI_1"/>
    <property type="match status" value="1"/>
</dbReference>
<dbReference type="SUPFAM" id="SSF47413">
    <property type="entry name" value="lambda repressor-like DNA-binding domains"/>
    <property type="match status" value="1"/>
</dbReference>
<dbReference type="Pfam" id="PF00532">
    <property type="entry name" value="Peripla_BP_1"/>
    <property type="match status" value="1"/>
</dbReference>
<dbReference type="Gene3D" id="3.40.50.2300">
    <property type="match status" value="2"/>
</dbReference>
<dbReference type="PROSITE" id="PS50932">
    <property type="entry name" value="HTH_LACI_2"/>
    <property type="match status" value="1"/>
</dbReference>
<keyword evidence="6" id="KW-1185">Reference proteome</keyword>
<dbReference type="CDD" id="cd06267">
    <property type="entry name" value="PBP1_LacI_sugar_binding-like"/>
    <property type="match status" value="1"/>
</dbReference>
<dbReference type="PANTHER" id="PTHR30146">
    <property type="entry name" value="LACI-RELATED TRANSCRIPTIONAL REPRESSOR"/>
    <property type="match status" value="1"/>
</dbReference>
<dbReference type="PANTHER" id="PTHR30146:SF109">
    <property type="entry name" value="HTH-TYPE TRANSCRIPTIONAL REGULATOR GALS"/>
    <property type="match status" value="1"/>
</dbReference>
<dbReference type="InterPro" id="IPR028082">
    <property type="entry name" value="Peripla_BP_I"/>
</dbReference>
<protein>
    <submittedName>
        <fullName evidence="5">LacI family DNA-binding transcriptional regulator</fullName>
    </submittedName>
</protein>
<dbReference type="InterPro" id="IPR010982">
    <property type="entry name" value="Lambda_DNA-bd_dom_sf"/>
</dbReference>
<dbReference type="SMART" id="SM00354">
    <property type="entry name" value="HTH_LACI"/>
    <property type="match status" value="1"/>
</dbReference>
<dbReference type="Proteomes" id="UP000659630">
    <property type="component" value="Unassembled WGS sequence"/>
</dbReference>
<evidence type="ECO:0000313" key="5">
    <source>
        <dbReference type="EMBL" id="MBC5582457.1"/>
    </source>
</evidence>
<dbReference type="RefSeq" id="WP_186888817.1">
    <property type="nucleotide sequence ID" value="NZ_JACONZ010000005.1"/>
</dbReference>
<evidence type="ECO:0000313" key="6">
    <source>
        <dbReference type="Proteomes" id="UP000659630"/>
    </source>
</evidence>
<dbReference type="CDD" id="cd01392">
    <property type="entry name" value="HTH_LacI"/>
    <property type="match status" value="1"/>
</dbReference>
<proteinExistence type="predicted"/>
<dbReference type="EMBL" id="JACONZ010000005">
    <property type="protein sequence ID" value="MBC5582457.1"/>
    <property type="molecule type" value="Genomic_DNA"/>
</dbReference>
<keyword evidence="1" id="KW-0805">Transcription regulation</keyword>
<accession>A0A923L250</accession>
<sequence>MTIKEVARIAGVSIATVSKVINGCDEHISEATRERVRAVVAKYNYIPNSVARGLKTRKSKIIGILLPDITNPYFPQIVRGIEDAANLRGYGVVFCNTGDNPDREVECYNFLRSKMVDGIIFTRSLKRSARNRVLTEDLPAVVLDRVERDDRADKACGKVYVDVRRTMYDATMKLFQAGCGEIACLSAASDSKSDRFLGYLRALETLDLPYDKSYVFLDKFTEDTGYRGAKAVLEHHPETDGLVCGNDLIAIGALQALSELERQVPRQVKVIGIDNIYFSNFTTPPLSTMGQPTYTMGEAAASMLIDHLEYGKPLFECVFDHEYIQRQTV</sequence>
<dbReference type="SUPFAM" id="SSF53822">
    <property type="entry name" value="Periplasmic binding protein-like I"/>
    <property type="match status" value="1"/>
</dbReference>